<feature type="transmembrane region" description="Helical" evidence="1">
    <location>
        <begin position="63"/>
        <end position="86"/>
    </location>
</feature>
<evidence type="ECO:0008006" key="4">
    <source>
        <dbReference type="Google" id="ProtNLM"/>
    </source>
</evidence>
<feature type="transmembrane region" description="Helical" evidence="1">
    <location>
        <begin position="33"/>
        <end position="51"/>
    </location>
</feature>
<reference evidence="2 3" key="1">
    <citation type="journal article" date="2019" name="Int. J. Syst. Evol. Microbiol.">
        <title>The Global Catalogue of Microorganisms (GCM) 10K type strain sequencing project: providing services to taxonomists for standard genome sequencing and annotation.</title>
        <authorList>
            <consortium name="The Broad Institute Genomics Platform"/>
            <consortium name="The Broad Institute Genome Sequencing Center for Infectious Disease"/>
            <person name="Wu L."/>
            <person name="Ma J."/>
        </authorList>
    </citation>
    <scope>NUCLEOTIDE SEQUENCE [LARGE SCALE GENOMIC DNA]</scope>
    <source>
        <strain evidence="2 3">JCM 14193</strain>
    </source>
</reference>
<dbReference type="EMBL" id="BAAACZ010000003">
    <property type="protein sequence ID" value="GAA0451101.1"/>
    <property type="molecule type" value="Genomic_DNA"/>
</dbReference>
<keyword evidence="1" id="KW-0472">Membrane</keyword>
<keyword evidence="3" id="KW-1185">Reference proteome</keyword>
<gene>
    <name evidence="2" type="ORF">GCM10008935_01990</name>
</gene>
<dbReference type="Proteomes" id="UP001500740">
    <property type="component" value="Unassembled WGS sequence"/>
</dbReference>
<proteinExistence type="predicted"/>
<keyword evidence="1" id="KW-0812">Transmembrane</keyword>
<comment type="caution">
    <text evidence="2">The sequence shown here is derived from an EMBL/GenBank/DDBJ whole genome shotgun (WGS) entry which is preliminary data.</text>
</comment>
<sequence length="91" mass="10733">MNQPYPFNSIGNIIAVSLLTLYLLYMFFFQTHWFWVVVFVGGVIYAVYELKQWVKEPKDERDLYLIYGLLIFSVALFGYSFFSLLLNNILG</sequence>
<evidence type="ECO:0000313" key="3">
    <source>
        <dbReference type="Proteomes" id="UP001500740"/>
    </source>
</evidence>
<accession>A0ABN0ZKK0</accession>
<protein>
    <recommendedName>
        <fullName evidence="4">DUF4181 domain-containing protein</fullName>
    </recommendedName>
</protein>
<keyword evidence="1" id="KW-1133">Transmembrane helix</keyword>
<evidence type="ECO:0000256" key="1">
    <source>
        <dbReference type="SAM" id="Phobius"/>
    </source>
</evidence>
<feature type="transmembrane region" description="Helical" evidence="1">
    <location>
        <begin position="7"/>
        <end position="27"/>
    </location>
</feature>
<evidence type="ECO:0000313" key="2">
    <source>
        <dbReference type="EMBL" id="GAA0451101.1"/>
    </source>
</evidence>
<name>A0ABN0ZKK0_9BACI</name>
<organism evidence="2 3">
    <name type="scientific">Alkalibacillus silvisoli</name>
    <dbReference type="NCBI Taxonomy" id="392823"/>
    <lineage>
        <taxon>Bacteria</taxon>
        <taxon>Bacillati</taxon>
        <taxon>Bacillota</taxon>
        <taxon>Bacilli</taxon>
        <taxon>Bacillales</taxon>
        <taxon>Bacillaceae</taxon>
        <taxon>Alkalibacillus</taxon>
    </lineage>
</organism>
<dbReference type="RefSeq" id="WP_343781186.1">
    <property type="nucleotide sequence ID" value="NZ_BAAACZ010000003.1"/>
</dbReference>